<accession>A0A6I9QTI2</accession>
<dbReference type="AlphaFoldDB" id="A0A6I9QTI2"/>
<feature type="compositionally biased region" description="Basic residues" evidence="1">
    <location>
        <begin position="299"/>
        <end position="313"/>
    </location>
</feature>
<feature type="compositionally biased region" description="Pro residues" evidence="1">
    <location>
        <begin position="1"/>
        <end position="11"/>
    </location>
</feature>
<dbReference type="RefSeq" id="XP_010913091.1">
    <property type="nucleotide sequence ID" value="XM_010914789.3"/>
</dbReference>
<dbReference type="PANTHER" id="PTHR34660">
    <property type="entry name" value="MYB-LIKE PROTEIN X"/>
    <property type="match status" value="1"/>
</dbReference>
<dbReference type="OrthoDB" id="1913135at2759"/>
<name>A0A6I9QTI2_ELAGV</name>
<feature type="compositionally biased region" description="Basic and acidic residues" evidence="1">
    <location>
        <begin position="314"/>
        <end position="347"/>
    </location>
</feature>
<dbReference type="Proteomes" id="UP000504607">
    <property type="component" value="Chromosome 2"/>
</dbReference>
<feature type="compositionally biased region" description="Basic and acidic residues" evidence="1">
    <location>
        <begin position="12"/>
        <end position="28"/>
    </location>
</feature>
<sequence>MSRCFPFPPPGYEKKPRSDYIDLLAKEKHKEKKCKKDKRDKEQREGQKRKDKDRSRDKHKEEKDEKEKHREKKRDKDRDRKNRTEDDKKTEERAKGHNEEKIGSGSWKAEEVKNPKIVKKFGTRIKDEGAAERLLENFAGSVQKGTENFGALIALEKERCNRNEMATNLIAQEPRRNDALGQAMEMDADKKIEGRQWQKNRYEMLAKLIGKEQRKNDSMDRIVEKDAKKNVEAKEKVKDRYRMVENLLHKEQRRDDKLDQTVEKDADEKFEGKEKRDDAGKKIEEKEKIASREANVRKGDKHIHRGGEKRHKGKDKDRHKEKEKEEEKKRDKGERIHKEHDKPKGSGEMDCIDNLIIMPVAPQKTNEKCAGTDGTIKKRKDFEINGFLHEIDGLPNKLPRPSLAYHLHVENGRTLESYHVATGYSSIKLETTKYINAERVLETNECKVNGIEGPPPSTDNLRPLVALESSPNGKASVKPPHPDTKFLGQIYSVPKMEEWPEYDDQYWLFSSNPPGPKPRATFEAEETSHVWAKGLQIESADVFALPFVIPY</sequence>
<dbReference type="InParanoid" id="A0A6I9QTI2"/>
<evidence type="ECO:0000313" key="2">
    <source>
        <dbReference type="Proteomes" id="UP000504607"/>
    </source>
</evidence>
<feature type="region of interest" description="Disordered" evidence="1">
    <location>
        <begin position="1"/>
        <end position="113"/>
    </location>
</feature>
<feature type="compositionally biased region" description="Basic and acidic residues" evidence="1">
    <location>
        <begin position="212"/>
        <end position="298"/>
    </location>
</feature>
<gene>
    <name evidence="3" type="primary">LOC105038872</name>
</gene>
<evidence type="ECO:0000313" key="3">
    <source>
        <dbReference type="RefSeq" id="XP_010913091.1"/>
    </source>
</evidence>
<feature type="compositionally biased region" description="Basic and acidic residues" evidence="1">
    <location>
        <begin position="37"/>
        <end position="113"/>
    </location>
</feature>
<proteinExistence type="predicted"/>
<dbReference type="GeneID" id="105038872"/>
<reference evidence="3" key="1">
    <citation type="submission" date="2025-08" db="UniProtKB">
        <authorList>
            <consortium name="RefSeq"/>
        </authorList>
    </citation>
    <scope>IDENTIFICATION</scope>
</reference>
<dbReference type="KEGG" id="egu:105038872"/>
<keyword evidence="2" id="KW-1185">Reference proteome</keyword>
<feature type="region of interest" description="Disordered" evidence="1">
    <location>
        <begin position="212"/>
        <end position="350"/>
    </location>
</feature>
<protein>
    <submittedName>
        <fullName evidence="3">LOW QUALITY PROTEIN: RNA-binding protein 25-like</fullName>
    </submittedName>
</protein>
<organism evidence="2 3">
    <name type="scientific">Elaeis guineensis var. tenera</name>
    <name type="common">Oil palm</name>
    <dbReference type="NCBI Taxonomy" id="51953"/>
    <lineage>
        <taxon>Eukaryota</taxon>
        <taxon>Viridiplantae</taxon>
        <taxon>Streptophyta</taxon>
        <taxon>Embryophyta</taxon>
        <taxon>Tracheophyta</taxon>
        <taxon>Spermatophyta</taxon>
        <taxon>Magnoliopsida</taxon>
        <taxon>Liliopsida</taxon>
        <taxon>Arecaceae</taxon>
        <taxon>Arecoideae</taxon>
        <taxon>Cocoseae</taxon>
        <taxon>Elaeidinae</taxon>
        <taxon>Elaeis</taxon>
    </lineage>
</organism>
<evidence type="ECO:0000256" key="1">
    <source>
        <dbReference type="SAM" id="MobiDB-lite"/>
    </source>
</evidence>
<dbReference type="PANTHER" id="PTHR34660:SF3">
    <property type="entry name" value="RRM DOMAIN-CONTAINING PROTEIN"/>
    <property type="match status" value="1"/>
</dbReference>